<proteinExistence type="predicted"/>
<sequence>MAKENISLNVPQAADDFKMLFPIPWDHHRRIIDKCKGDMDKALFFVRKTWENNWGRDALLNWLIPTFMSVTAKPSQTSNPRSLLCRVT</sequence>
<evidence type="ECO:0000313" key="1">
    <source>
        <dbReference type="EMBL" id="MCW4131384.1"/>
    </source>
</evidence>
<name>A0AAW5TZ78_9BACT</name>
<comment type="caution">
    <text evidence="1">The sequence shown here is derived from an EMBL/GenBank/DDBJ whole genome shotgun (WGS) entry which is preliminary data.</text>
</comment>
<accession>A0AAW5TZ78</accession>
<evidence type="ECO:0000313" key="2">
    <source>
        <dbReference type="Proteomes" id="UP001209417"/>
    </source>
</evidence>
<gene>
    <name evidence="1" type="ORF">ONT19_07225</name>
</gene>
<dbReference type="RefSeq" id="WP_153113032.1">
    <property type="nucleotide sequence ID" value="NZ_JAHRGB010000052.1"/>
</dbReference>
<protein>
    <submittedName>
        <fullName evidence="1">Uncharacterized protein</fullName>
    </submittedName>
</protein>
<organism evidence="1 2">
    <name type="scientific">Segatella copri</name>
    <dbReference type="NCBI Taxonomy" id="165179"/>
    <lineage>
        <taxon>Bacteria</taxon>
        <taxon>Pseudomonadati</taxon>
        <taxon>Bacteroidota</taxon>
        <taxon>Bacteroidia</taxon>
        <taxon>Bacteroidales</taxon>
        <taxon>Prevotellaceae</taxon>
        <taxon>Segatella</taxon>
    </lineage>
</organism>
<reference evidence="1" key="1">
    <citation type="submission" date="2022-11" db="EMBL/GenBank/DDBJ databases">
        <title>Genomic repertoires linked with pathogenic potency of arthritogenic Prevotella copri isolated from the gut of rheumatoid arthritis patients.</title>
        <authorList>
            <person name="Nii T."/>
            <person name="Maeda Y."/>
            <person name="Motooka D."/>
            <person name="Naito M."/>
            <person name="Matsumoto Y."/>
            <person name="Ogawa T."/>
            <person name="Oguro-Igashira E."/>
            <person name="Kishikawa T."/>
            <person name="Yamashita M."/>
            <person name="Koizumi S."/>
            <person name="Kurakawa T."/>
            <person name="Okumura R."/>
            <person name="Kayama H."/>
            <person name="Murakami M."/>
            <person name="Sakaguchi T."/>
            <person name="Das B."/>
            <person name="Nakamura S."/>
            <person name="Okada Y."/>
            <person name="Kumanogoh A."/>
            <person name="Takeda K."/>
        </authorList>
    </citation>
    <scope>NUCLEOTIDE SEQUENCE</scope>
    <source>
        <strain evidence="1">H019-1</strain>
    </source>
</reference>
<dbReference type="Proteomes" id="UP001209417">
    <property type="component" value="Unassembled WGS sequence"/>
</dbReference>
<dbReference type="AlphaFoldDB" id="A0AAW5TZ78"/>
<dbReference type="EMBL" id="JAPDVG010000001">
    <property type="protein sequence ID" value="MCW4131384.1"/>
    <property type="molecule type" value="Genomic_DNA"/>
</dbReference>